<keyword evidence="6" id="KW-1185">Reference proteome</keyword>
<sequence>MEDAAAAAAAAAAGPAELREAHRLTGHTDRVWALAWNPAPGPGAGPILASCSGDKTVRIWKRAPDGAWRCSDVLEDTHNRTVRSCAWSPNGKLLATSSFDATTAIWEYTGGDFECVATLEGHENEVKSVSWSPSGLLLATCSRDKMVWIWEMQPGNEFDCVSVLQGHTQDVKMVQWHPFLDILVSVSYDNSIRPKRVESLHPLTIDVDMAACLTQVWTDDGDDEWHCVQTLTEADNCGHSSTVWAVSFNHKGDRMVTCSDDRTLKIWDTSADLSQPNNGDDHESWRHLSTLTGYHGRTIFSAHWSSEDIIASGAGDDAICLFAEEKSNMVEGPSYKLILKKERAHDMDVNCVRWCPQDPRLLASASDDGAVKLWELRGSLLD</sequence>
<dbReference type="InterPro" id="IPR020472">
    <property type="entry name" value="WD40_PAC1"/>
</dbReference>
<protein>
    <recommendedName>
        <fullName evidence="3">Probable cytosolic iron-sulfur protein assembly protein CIAO1 homolog</fullName>
    </recommendedName>
</protein>
<dbReference type="Pfam" id="PF00400">
    <property type="entry name" value="WD40"/>
    <property type="match status" value="6"/>
</dbReference>
<dbReference type="HAMAP" id="MF_03037">
    <property type="entry name" value="ciao1"/>
    <property type="match status" value="1"/>
</dbReference>
<dbReference type="PANTHER" id="PTHR19920">
    <property type="entry name" value="WD40 PROTEIN CIAO1"/>
    <property type="match status" value="1"/>
</dbReference>
<dbReference type="PROSITE" id="PS50082">
    <property type="entry name" value="WD_REPEATS_2"/>
    <property type="match status" value="6"/>
</dbReference>
<accession>A0A5J9VUE5</accession>
<dbReference type="InterPro" id="IPR028608">
    <property type="entry name" value="CIAO1/Cia1"/>
</dbReference>
<comment type="function">
    <text evidence="3">Essential component of the cytosolic iron-sulfur (Fe/S) protein assembly machinery. Required for the maturation of extramitochondrial Fe/S proteins.</text>
</comment>
<comment type="similarity">
    <text evidence="3">Belongs to the WD repeat CIA1 family.</text>
</comment>
<dbReference type="PROSITE" id="PS50294">
    <property type="entry name" value="WD_REPEATS_REGION"/>
    <property type="match status" value="5"/>
</dbReference>
<dbReference type="GO" id="GO:0016226">
    <property type="term" value="P:iron-sulfur cluster assembly"/>
    <property type="evidence" value="ECO:0007669"/>
    <property type="project" value="UniProtKB-UniRule"/>
</dbReference>
<evidence type="ECO:0000313" key="6">
    <source>
        <dbReference type="Proteomes" id="UP000324897"/>
    </source>
</evidence>
<dbReference type="GO" id="GO:0097361">
    <property type="term" value="C:cytosolic [4Fe-4S] assembly targeting complex"/>
    <property type="evidence" value="ECO:0007669"/>
    <property type="project" value="InterPro"/>
</dbReference>
<keyword evidence="1 4" id="KW-0853">WD repeat</keyword>
<dbReference type="EMBL" id="RWGY01000007">
    <property type="protein sequence ID" value="TVU39829.1"/>
    <property type="molecule type" value="Genomic_DNA"/>
</dbReference>
<dbReference type="PROSITE" id="PS00678">
    <property type="entry name" value="WD_REPEATS_1"/>
    <property type="match status" value="2"/>
</dbReference>
<feature type="repeat" description="WD" evidence="4">
    <location>
        <begin position="24"/>
        <end position="61"/>
    </location>
</feature>
<dbReference type="SUPFAM" id="SSF50978">
    <property type="entry name" value="WD40 repeat-like"/>
    <property type="match status" value="1"/>
</dbReference>
<dbReference type="SMART" id="SM00320">
    <property type="entry name" value="WD40"/>
    <property type="match status" value="7"/>
</dbReference>
<organism evidence="5 6">
    <name type="scientific">Eragrostis curvula</name>
    <name type="common">weeping love grass</name>
    <dbReference type="NCBI Taxonomy" id="38414"/>
    <lineage>
        <taxon>Eukaryota</taxon>
        <taxon>Viridiplantae</taxon>
        <taxon>Streptophyta</taxon>
        <taxon>Embryophyta</taxon>
        <taxon>Tracheophyta</taxon>
        <taxon>Spermatophyta</taxon>
        <taxon>Magnoliopsida</taxon>
        <taxon>Liliopsida</taxon>
        <taxon>Poales</taxon>
        <taxon>Poaceae</taxon>
        <taxon>PACMAD clade</taxon>
        <taxon>Chloridoideae</taxon>
        <taxon>Eragrostideae</taxon>
        <taxon>Eragrostidinae</taxon>
        <taxon>Eragrostis</taxon>
    </lineage>
</organism>
<dbReference type="InterPro" id="IPR019775">
    <property type="entry name" value="WD40_repeat_CS"/>
</dbReference>
<dbReference type="AlphaFoldDB" id="A0A5J9VUE5"/>
<dbReference type="PANTHER" id="PTHR19920:SF0">
    <property type="entry name" value="CYTOSOLIC IRON-SULFUR PROTEIN ASSEMBLY PROTEIN CIAO1-RELATED"/>
    <property type="match status" value="1"/>
</dbReference>
<evidence type="ECO:0000256" key="1">
    <source>
        <dbReference type="ARBA" id="ARBA00022574"/>
    </source>
</evidence>
<proteinExistence type="inferred from homology"/>
<evidence type="ECO:0000256" key="4">
    <source>
        <dbReference type="PROSITE-ProRule" id="PRU00221"/>
    </source>
</evidence>
<evidence type="ECO:0000256" key="2">
    <source>
        <dbReference type="ARBA" id="ARBA00022737"/>
    </source>
</evidence>
<feature type="repeat" description="WD" evidence="4">
    <location>
        <begin position="164"/>
        <end position="193"/>
    </location>
</feature>
<evidence type="ECO:0000256" key="3">
    <source>
        <dbReference type="HAMAP-Rule" id="MF_03037"/>
    </source>
</evidence>
<dbReference type="Proteomes" id="UP000324897">
    <property type="component" value="Chromosome 4"/>
</dbReference>
<dbReference type="Gene3D" id="2.130.10.10">
    <property type="entry name" value="YVTN repeat-like/Quinoprotein amine dehydrogenase"/>
    <property type="match status" value="1"/>
</dbReference>
<evidence type="ECO:0000313" key="5">
    <source>
        <dbReference type="EMBL" id="TVU39829.1"/>
    </source>
</evidence>
<reference evidence="5 6" key="1">
    <citation type="journal article" date="2019" name="Sci. Rep.">
        <title>A high-quality genome of Eragrostis curvula grass provides insights into Poaceae evolution and supports new strategies to enhance forage quality.</title>
        <authorList>
            <person name="Carballo J."/>
            <person name="Santos B.A.C.M."/>
            <person name="Zappacosta D."/>
            <person name="Garbus I."/>
            <person name="Selva J.P."/>
            <person name="Gallo C.A."/>
            <person name="Diaz A."/>
            <person name="Albertini E."/>
            <person name="Caccamo M."/>
            <person name="Echenique V."/>
        </authorList>
    </citation>
    <scope>NUCLEOTIDE SEQUENCE [LARGE SCALE GENOMIC DNA]</scope>
    <source>
        <strain evidence="6">cv. Victoria</strain>
        <tissue evidence="5">Leaf</tissue>
    </source>
</reference>
<feature type="repeat" description="WD" evidence="4">
    <location>
        <begin position="342"/>
        <end position="377"/>
    </location>
</feature>
<dbReference type="InterPro" id="IPR036322">
    <property type="entry name" value="WD40_repeat_dom_sf"/>
</dbReference>
<feature type="repeat" description="WD" evidence="4">
    <location>
        <begin position="75"/>
        <end position="107"/>
    </location>
</feature>
<comment type="caution">
    <text evidence="5">The sequence shown here is derived from an EMBL/GenBank/DDBJ whole genome shotgun (WGS) entry which is preliminary data.</text>
</comment>
<name>A0A5J9VUE5_9POAL</name>
<keyword evidence="2" id="KW-0677">Repeat</keyword>
<gene>
    <name evidence="5" type="ORF">EJB05_13269</name>
</gene>
<dbReference type="Gramene" id="TVU39829">
    <property type="protein sequence ID" value="TVU39829"/>
    <property type="gene ID" value="EJB05_13269"/>
</dbReference>
<dbReference type="InterPro" id="IPR001680">
    <property type="entry name" value="WD40_rpt"/>
</dbReference>
<dbReference type="CDD" id="cd00200">
    <property type="entry name" value="WD40"/>
    <property type="match status" value="1"/>
</dbReference>
<feature type="repeat" description="WD" evidence="4">
    <location>
        <begin position="236"/>
        <end position="268"/>
    </location>
</feature>
<dbReference type="InterPro" id="IPR015943">
    <property type="entry name" value="WD40/YVTN_repeat-like_dom_sf"/>
</dbReference>
<dbReference type="OrthoDB" id="284782at2759"/>
<feature type="repeat" description="WD" evidence="4">
    <location>
        <begin position="119"/>
        <end position="160"/>
    </location>
</feature>
<dbReference type="PRINTS" id="PR00320">
    <property type="entry name" value="GPROTEINBRPT"/>
</dbReference>